<accession>A0A0B3XYM3</accession>
<evidence type="ECO:0000256" key="1">
    <source>
        <dbReference type="ARBA" id="ARBA00022801"/>
    </source>
</evidence>
<dbReference type="Proteomes" id="UP000031197">
    <property type="component" value="Unassembled WGS sequence"/>
</dbReference>
<dbReference type="CDD" id="cd16295">
    <property type="entry name" value="TTHA0252-CPSF-like_MBL-fold"/>
    <property type="match status" value="1"/>
</dbReference>
<sequence>MASLTFLGAVEGVTGSMHLLKTEHSTLLLDCGLYQGRRDEEAKNHKPLPVDVSQLDAVILSHAHLDHSGRLPILLREGYSGPIYMTRPTVDLIEVLLKDAASLQERDAEWENKRRQRSGKPLIEPLYRQEEVDGVMKLCIPTRYHTKRKITQDVEINFADAGHILGSAIVEIFITENGQTKKLVFSGDLGNSQAALLRDPDIVTDADIVLLESTYGDRNHRSMKDTLDEFEEVILQASENGGNILIPSFAVGRTQEIIFRLGELYQQGKLRHQKVFLDSPMAIAVTEIYHRYQDVYNEEDLDAIEDSAERAHSHNQSLHSLLPILSYTTSTEESIALNKVVSGAIIIAGSGMCNGGRIRHHLKQNLWRKQSHVVFVGFQAMGTPGRKIIDGATHIKMAGEDIVVRAQIHTLGGFSAHASQEQLIGWLSHFTKQPKVYLVHGEDGAKQELQSAIREKGWNVTIPQLNDTIRF</sequence>
<protein>
    <submittedName>
        <fullName evidence="4">Beta-lactamase</fullName>
    </submittedName>
</protein>
<gene>
    <name evidence="4" type="ORF">RJ41_17495</name>
</gene>
<evidence type="ECO:0000259" key="3">
    <source>
        <dbReference type="SMART" id="SM01027"/>
    </source>
</evidence>
<dbReference type="Pfam" id="PF16661">
    <property type="entry name" value="Lactamase_B_6"/>
    <property type="match status" value="1"/>
</dbReference>
<dbReference type="SMART" id="SM00849">
    <property type="entry name" value="Lactamase_B"/>
    <property type="match status" value="1"/>
</dbReference>
<evidence type="ECO:0000313" key="5">
    <source>
        <dbReference type="Proteomes" id="UP000031197"/>
    </source>
</evidence>
<name>A0A0B3XYM3_9ALTE</name>
<dbReference type="RefSeq" id="WP_039223463.1">
    <property type="nucleotide sequence ID" value="NZ_JWLW01000066.1"/>
</dbReference>
<dbReference type="InterPro" id="IPR001279">
    <property type="entry name" value="Metallo-B-lactamas"/>
</dbReference>
<dbReference type="InterPro" id="IPR050698">
    <property type="entry name" value="MBL"/>
</dbReference>
<dbReference type="Pfam" id="PF10996">
    <property type="entry name" value="Beta-Casp"/>
    <property type="match status" value="1"/>
</dbReference>
<dbReference type="GO" id="GO:0004521">
    <property type="term" value="F:RNA endonuclease activity"/>
    <property type="evidence" value="ECO:0007669"/>
    <property type="project" value="TreeGrafter"/>
</dbReference>
<reference evidence="4 5" key="1">
    <citation type="submission" date="2014-12" db="EMBL/GenBank/DDBJ databases">
        <title>Genome sequencing of Alteromonas marina AD001.</title>
        <authorList>
            <person name="Adrian T.G.S."/>
            <person name="Chan K.G."/>
        </authorList>
    </citation>
    <scope>NUCLEOTIDE SEQUENCE [LARGE SCALE GENOMIC DNA]</scope>
    <source>
        <strain evidence="4 5">AD001</strain>
    </source>
</reference>
<dbReference type="GO" id="GO:0016787">
    <property type="term" value="F:hydrolase activity"/>
    <property type="evidence" value="ECO:0007669"/>
    <property type="project" value="UniProtKB-KW"/>
</dbReference>
<feature type="domain" description="Beta-Casp" evidence="3">
    <location>
        <begin position="254"/>
        <end position="388"/>
    </location>
</feature>
<keyword evidence="5" id="KW-1185">Reference proteome</keyword>
<dbReference type="InterPro" id="IPR022712">
    <property type="entry name" value="Beta_Casp"/>
</dbReference>
<feature type="domain" description="Metallo-beta-lactamase" evidence="2">
    <location>
        <begin position="14"/>
        <end position="238"/>
    </location>
</feature>
<dbReference type="Pfam" id="PF07521">
    <property type="entry name" value="RMMBL"/>
    <property type="match status" value="1"/>
</dbReference>
<dbReference type="PANTHER" id="PTHR11203:SF37">
    <property type="entry name" value="INTEGRATOR COMPLEX SUBUNIT 11"/>
    <property type="match status" value="1"/>
</dbReference>
<dbReference type="InterPro" id="IPR011108">
    <property type="entry name" value="RMMBL"/>
</dbReference>
<dbReference type="EMBL" id="JWLW01000066">
    <property type="protein sequence ID" value="KHT44648.1"/>
    <property type="molecule type" value="Genomic_DNA"/>
</dbReference>
<dbReference type="PANTHER" id="PTHR11203">
    <property type="entry name" value="CLEAVAGE AND POLYADENYLATION SPECIFICITY FACTOR FAMILY MEMBER"/>
    <property type="match status" value="1"/>
</dbReference>
<proteinExistence type="predicted"/>
<comment type="caution">
    <text evidence="4">The sequence shown here is derived from an EMBL/GenBank/DDBJ whole genome shotgun (WGS) entry which is preliminary data.</text>
</comment>
<dbReference type="InterPro" id="IPR036866">
    <property type="entry name" value="RibonucZ/Hydroxyglut_hydro"/>
</dbReference>
<dbReference type="AlphaFoldDB" id="A0A0B3XYM3"/>
<dbReference type="Gene3D" id="3.60.15.10">
    <property type="entry name" value="Ribonuclease Z/Hydroxyacylglutathione hydrolase-like"/>
    <property type="match status" value="1"/>
</dbReference>
<dbReference type="Gene3D" id="3.40.50.10890">
    <property type="match status" value="1"/>
</dbReference>
<evidence type="ECO:0000313" key="4">
    <source>
        <dbReference type="EMBL" id="KHT44648.1"/>
    </source>
</evidence>
<organism evidence="4 5">
    <name type="scientific">Alteromonas marina</name>
    <dbReference type="NCBI Taxonomy" id="203795"/>
    <lineage>
        <taxon>Bacteria</taxon>
        <taxon>Pseudomonadati</taxon>
        <taxon>Pseudomonadota</taxon>
        <taxon>Gammaproteobacteria</taxon>
        <taxon>Alteromonadales</taxon>
        <taxon>Alteromonadaceae</taxon>
        <taxon>Alteromonas/Salinimonas group</taxon>
        <taxon>Alteromonas</taxon>
    </lineage>
</organism>
<keyword evidence="1" id="KW-0378">Hydrolase</keyword>
<dbReference type="OrthoDB" id="9803916at2"/>
<dbReference type="SMART" id="SM01027">
    <property type="entry name" value="Beta-Casp"/>
    <property type="match status" value="1"/>
</dbReference>
<evidence type="ECO:0000259" key="2">
    <source>
        <dbReference type="SMART" id="SM00849"/>
    </source>
</evidence>
<dbReference type="SUPFAM" id="SSF56281">
    <property type="entry name" value="Metallo-hydrolase/oxidoreductase"/>
    <property type="match status" value="1"/>
</dbReference>